<gene>
    <name evidence="1" type="ORF">HPLM_LOCUS6426</name>
</gene>
<dbReference type="AlphaFoldDB" id="A0A0N4W8B4"/>
<evidence type="ECO:0000313" key="3">
    <source>
        <dbReference type="WBParaSite" id="HPLM_0000643401-mRNA-1"/>
    </source>
</evidence>
<reference evidence="1 2" key="2">
    <citation type="submission" date="2018-11" db="EMBL/GenBank/DDBJ databases">
        <authorList>
            <consortium name="Pathogen Informatics"/>
        </authorList>
    </citation>
    <scope>NUCLEOTIDE SEQUENCE [LARGE SCALE GENOMIC DNA]</scope>
    <source>
        <strain evidence="1 2">MHpl1</strain>
    </source>
</reference>
<keyword evidence="2" id="KW-1185">Reference proteome</keyword>
<evidence type="ECO:0000313" key="2">
    <source>
        <dbReference type="Proteomes" id="UP000268014"/>
    </source>
</evidence>
<organism evidence="3">
    <name type="scientific">Haemonchus placei</name>
    <name type="common">Barber's pole worm</name>
    <dbReference type="NCBI Taxonomy" id="6290"/>
    <lineage>
        <taxon>Eukaryota</taxon>
        <taxon>Metazoa</taxon>
        <taxon>Ecdysozoa</taxon>
        <taxon>Nematoda</taxon>
        <taxon>Chromadorea</taxon>
        <taxon>Rhabditida</taxon>
        <taxon>Rhabditina</taxon>
        <taxon>Rhabditomorpha</taxon>
        <taxon>Strongyloidea</taxon>
        <taxon>Trichostrongylidae</taxon>
        <taxon>Haemonchus</taxon>
    </lineage>
</organism>
<dbReference type="EMBL" id="UZAF01016493">
    <property type="protein sequence ID" value="VDO28941.1"/>
    <property type="molecule type" value="Genomic_DNA"/>
</dbReference>
<sequence>MTAAERKREFELREECRDRNKQLKGRVGWCTVVRLGELTNSQKRGGRERPKLSRSTPRYAMFSFQFKKLE</sequence>
<accession>A0A0N4W8B4</accession>
<protein>
    <submittedName>
        <fullName evidence="1 3">Uncharacterized protein</fullName>
    </submittedName>
</protein>
<proteinExistence type="predicted"/>
<evidence type="ECO:0000313" key="1">
    <source>
        <dbReference type="EMBL" id="VDO28941.1"/>
    </source>
</evidence>
<name>A0A0N4W8B4_HAEPC</name>
<dbReference type="WBParaSite" id="HPLM_0000643401-mRNA-1">
    <property type="protein sequence ID" value="HPLM_0000643401-mRNA-1"/>
    <property type="gene ID" value="HPLM_0000643401"/>
</dbReference>
<dbReference type="Proteomes" id="UP000268014">
    <property type="component" value="Unassembled WGS sequence"/>
</dbReference>
<reference evidence="3" key="1">
    <citation type="submission" date="2017-02" db="UniProtKB">
        <authorList>
            <consortium name="WormBaseParasite"/>
        </authorList>
    </citation>
    <scope>IDENTIFICATION</scope>
</reference>